<dbReference type="EMBL" id="FJOG01000006">
    <property type="protein sequence ID" value="CZR55452.1"/>
    <property type="molecule type" value="Genomic_DNA"/>
</dbReference>
<evidence type="ECO:0000259" key="4">
    <source>
        <dbReference type="Pfam" id="PF08386"/>
    </source>
</evidence>
<name>A0A1L7WRQ0_9HELO</name>
<evidence type="ECO:0000259" key="3">
    <source>
        <dbReference type="Pfam" id="PF00561"/>
    </source>
</evidence>
<keyword evidence="2" id="KW-0378">Hydrolase</keyword>
<evidence type="ECO:0008006" key="7">
    <source>
        <dbReference type="Google" id="ProtNLM"/>
    </source>
</evidence>
<evidence type="ECO:0000313" key="5">
    <source>
        <dbReference type="EMBL" id="CZR55452.1"/>
    </source>
</evidence>
<dbReference type="GO" id="GO:0016787">
    <property type="term" value="F:hydrolase activity"/>
    <property type="evidence" value="ECO:0007669"/>
    <property type="project" value="UniProtKB-KW"/>
</dbReference>
<feature type="domain" description="Peptidase S33 tripeptidyl aminopeptidase-like C-terminal" evidence="4">
    <location>
        <begin position="510"/>
        <end position="611"/>
    </location>
</feature>
<organism evidence="5 6">
    <name type="scientific">Phialocephala subalpina</name>
    <dbReference type="NCBI Taxonomy" id="576137"/>
    <lineage>
        <taxon>Eukaryota</taxon>
        <taxon>Fungi</taxon>
        <taxon>Dikarya</taxon>
        <taxon>Ascomycota</taxon>
        <taxon>Pezizomycotina</taxon>
        <taxon>Leotiomycetes</taxon>
        <taxon>Helotiales</taxon>
        <taxon>Mollisiaceae</taxon>
        <taxon>Phialocephala</taxon>
        <taxon>Phialocephala fortinii species complex</taxon>
    </lineage>
</organism>
<dbReference type="Gene3D" id="3.40.50.1820">
    <property type="entry name" value="alpha/beta hydrolase"/>
    <property type="match status" value="1"/>
</dbReference>
<evidence type="ECO:0000313" key="6">
    <source>
        <dbReference type="Proteomes" id="UP000184330"/>
    </source>
</evidence>
<dbReference type="AlphaFoldDB" id="A0A1L7WRQ0"/>
<accession>A0A1L7WRQ0</accession>
<protein>
    <recommendedName>
        <fullName evidence="7">Peptidase S33 tripeptidyl aminopeptidase-like C-terminal domain-containing protein</fullName>
    </recommendedName>
</protein>
<dbReference type="PANTHER" id="PTHR43248">
    <property type="entry name" value="2-SUCCINYL-6-HYDROXY-2,4-CYCLOHEXADIENE-1-CARBOXYLATE SYNTHASE"/>
    <property type="match status" value="1"/>
</dbReference>
<evidence type="ECO:0000256" key="1">
    <source>
        <dbReference type="ARBA" id="ARBA00010088"/>
    </source>
</evidence>
<dbReference type="SUPFAM" id="SSF53474">
    <property type="entry name" value="alpha/beta-Hydrolases"/>
    <property type="match status" value="1"/>
</dbReference>
<dbReference type="Proteomes" id="UP000184330">
    <property type="component" value="Unassembled WGS sequence"/>
</dbReference>
<dbReference type="Pfam" id="PF08386">
    <property type="entry name" value="Abhydrolase_4"/>
    <property type="match status" value="1"/>
</dbReference>
<comment type="similarity">
    <text evidence="1">Belongs to the peptidase S33 family.</text>
</comment>
<dbReference type="PANTHER" id="PTHR43248:SF25">
    <property type="entry name" value="AB HYDROLASE-1 DOMAIN-CONTAINING PROTEIN-RELATED"/>
    <property type="match status" value="1"/>
</dbReference>
<dbReference type="InterPro" id="IPR029058">
    <property type="entry name" value="AB_hydrolase_fold"/>
</dbReference>
<dbReference type="Pfam" id="PF00561">
    <property type="entry name" value="Abhydrolase_1"/>
    <property type="match status" value="1"/>
</dbReference>
<proteinExistence type="inferred from homology"/>
<dbReference type="InterPro" id="IPR013595">
    <property type="entry name" value="Pept_S33_TAP-like_C"/>
</dbReference>
<keyword evidence="6" id="KW-1185">Reference proteome</keyword>
<sequence length="648" mass="72200">MEKSAGIILPHKTPRWGMRTRTHISIFLSLALISWCFYQRFPFEPHYGVPSGIIKKPGPTEDFAWTKLTPTRHLEYTPCFENFECARLDVPMDYNSTASDASRVAVAVIRYPAPVPVIHPQYGGPILLNPGGPGGSGVSLEISWAETISKIVNPNIETAGPDAKFFDIVSFDPRGVNNTTPHLNCFSDSSSYDIFKLQMETEGFGSLEAKSNIWARAKALDSGCSEHASDIIHHMNTPVVVADMVEIIERHGEWRSKQAEMLVETPSWKQSTAELHCDHPFSSKSILEKTKWRKGEEKLLYWGFSYGTLLGATFAALQPHRVERVIIDGVCDSTDYYKTSWLSNLRDTDKIMDKFYSYCSAVDAETCPLNVGNLTAREIQSAVEDMVSSVKQDPIPVTGTSSRGPDIITYSDVMNLVKTVVYKPLRDFPLQARLLADVAYGNGSAFADYKAKDHKPSCPLDKCEQGAPPCEFTDHATPGIMCSDGEDISHWTKNDWLKNIDTLVGQSKWLGEYWSMITMECAHWKGKAKWPVKAEDIMGNTSHPILLIGNTLDPVTPLYNAYVMQKKFPGSEVLTQESEGHCSISSPSLCTSKAIRAYFQTGALPSAGTVCQVEEVPLIGNVTRDLTTLSEDDQRLLRDIEIMKELEW</sequence>
<gene>
    <name evidence="5" type="ORF">PAC_05340</name>
</gene>
<dbReference type="STRING" id="576137.A0A1L7WRQ0"/>
<dbReference type="InterPro" id="IPR051601">
    <property type="entry name" value="Serine_prot/Carboxylest_S33"/>
</dbReference>
<evidence type="ECO:0000256" key="2">
    <source>
        <dbReference type="ARBA" id="ARBA00022801"/>
    </source>
</evidence>
<dbReference type="InterPro" id="IPR000073">
    <property type="entry name" value="AB_hydrolase_1"/>
</dbReference>
<feature type="domain" description="AB hydrolase-1" evidence="3">
    <location>
        <begin position="125"/>
        <end position="357"/>
    </location>
</feature>
<dbReference type="OrthoDB" id="425534at2759"/>
<reference evidence="5 6" key="1">
    <citation type="submission" date="2016-03" db="EMBL/GenBank/DDBJ databases">
        <authorList>
            <person name="Ploux O."/>
        </authorList>
    </citation>
    <scope>NUCLEOTIDE SEQUENCE [LARGE SCALE GENOMIC DNA]</scope>
    <source>
        <strain evidence="5 6">UAMH 11012</strain>
    </source>
</reference>